<protein>
    <submittedName>
        <fullName evidence="1">Uncharacterized protein</fullName>
    </submittedName>
</protein>
<accession>A0A1M6BLA2</accession>
<organism evidence="1 2">
    <name type="scientific">Anaerovibrio lipolyticus DSM 3074</name>
    <dbReference type="NCBI Taxonomy" id="1120997"/>
    <lineage>
        <taxon>Bacteria</taxon>
        <taxon>Bacillati</taxon>
        <taxon>Bacillota</taxon>
        <taxon>Negativicutes</taxon>
        <taxon>Selenomonadales</taxon>
        <taxon>Selenomonadaceae</taxon>
        <taxon>Anaerovibrio</taxon>
    </lineage>
</organism>
<evidence type="ECO:0000313" key="2">
    <source>
        <dbReference type="Proteomes" id="UP000191240"/>
    </source>
</evidence>
<reference evidence="1 2" key="1">
    <citation type="submission" date="2016-11" db="EMBL/GenBank/DDBJ databases">
        <authorList>
            <person name="Jaros S."/>
            <person name="Januszkiewicz K."/>
            <person name="Wedrychowicz H."/>
        </authorList>
    </citation>
    <scope>NUCLEOTIDE SEQUENCE [LARGE SCALE GENOMIC DNA]</scope>
    <source>
        <strain evidence="1 2">DSM 3074</strain>
    </source>
</reference>
<evidence type="ECO:0000313" key="1">
    <source>
        <dbReference type="EMBL" id="SHI49484.1"/>
    </source>
</evidence>
<sequence>MREPFRELSGGVRQQVSFCELAFEQPAEFILQVIVGDAGSDRYIRGI</sequence>
<proteinExistence type="predicted"/>
<dbReference type="EMBL" id="FQYW01000006">
    <property type="protein sequence ID" value="SHI49484.1"/>
    <property type="molecule type" value="Genomic_DNA"/>
</dbReference>
<name>A0A1M6BLA2_9FIRM</name>
<gene>
    <name evidence="1" type="ORF">SAMN02745671_00790</name>
</gene>
<dbReference type="Proteomes" id="UP000191240">
    <property type="component" value="Unassembled WGS sequence"/>
</dbReference>
<dbReference type="AlphaFoldDB" id="A0A1M6BLA2"/>